<proteinExistence type="predicted"/>
<dbReference type="OrthoDB" id="9794241at2"/>
<comment type="caution">
    <text evidence="1">The sequence shown here is derived from an EMBL/GenBank/DDBJ whole genome shotgun (WGS) entry which is preliminary data.</text>
</comment>
<dbReference type="EMBL" id="QICL01000001">
    <property type="protein sequence ID" value="PXV69019.1"/>
    <property type="molecule type" value="Genomic_DNA"/>
</dbReference>
<gene>
    <name evidence="1" type="ORF">CLV62_101286</name>
</gene>
<dbReference type="InterPro" id="IPR012808">
    <property type="entry name" value="CHP02453"/>
</dbReference>
<dbReference type="PIRSF" id="PIRSF028451">
    <property type="entry name" value="UCP028451"/>
    <property type="match status" value="1"/>
</dbReference>
<evidence type="ECO:0000313" key="2">
    <source>
        <dbReference type="Proteomes" id="UP000247973"/>
    </source>
</evidence>
<dbReference type="Proteomes" id="UP000247973">
    <property type="component" value="Unassembled WGS sequence"/>
</dbReference>
<reference evidence="1 2" key="1">
    <citation type="submission" date="2018-03" db="EMBL/GenBank/DDBJ databases">
        <title>Genomic Encyclopedia of Archaeal and Bacterial Type Strains, Phase II (KMG-II): from individual species to whole genera.</title>
        <authorList>
            <person name="Goeker M."/>
        </authorList>
    </citation>
    <scope>NUCLEOTIDE SEQUENCE [LARGE SCALE GENOMIC DNA]</scope>
    <source>
        <strain evidence="1 2">DSM 100214</strain>
    </source>
</reference>
<dbReference type="RefSeq" id="WP_110308986.1">
    <property type="nucleotide sequence ID" value="NZ_QICL01000001.1"/>
</dbReference>
<dbReference type="Pfam" id="PF09365">
    <property type="entry name" value="DUF2461"/>
    <property type="match status" value="1"/>
</dbReference>
<dbReference type="PANTHER" id="PTHR36452:SF1">
    <property type="entry name" value="DUF2461 DOMAIN-CONTAINING PROTEIN"/>
    <property type="match status" value="1"/>
</dbReference>
<protein>
    <submittedName>
        <fullName evidence="1">Uncharacterized protein (TIGR02453 family)</fullName>
    </submittedName>
</protein>
<name>A0A2V3PTT5_9BACT</name>
<dbReference type="NCBIfam" id="TIGR02453">
    <property type="entry name" value="TIGR02453 family protein"/>
    <property type="match status" value="1"/>
</dbReference>
<keyword evidence="2" id="KW-1185">Reference proteome</keyword>
<dbReference type="PANTHER" id="PTHR36452">
    <property type="entry name" value="CHROMOSOME 12, WHOLE GENOME SHOTGUN SEQUENCE"/>
    <property type="match status" value="1"/>
</dbReference>
<evidence type="ECO:0000313" key="1">
    <source>
        <dbReference type="EMBL" id="PXV69019.1"/>
    </source>
</evidence>
<dbReference type="InterPro" id="IPR015996">
    <property type="entry name" value="UCP028451"/>
</dbReference>
<dbReference type="AlphaFoldDB" id="A0A2V3PTT5"/>
<organism evidence="1 2">
    <name type="scientific">Dysgonomonas alginatilytica</name>
    <dbReference type="NCBI Taxonomy" id="1605892"/>
    <lineage>
        <taxon>Bacteria</taxon>
        <taxon>Pseudomonadati</taxon>
        <taxon>Bacteroidota</taxon>
        <taxon>Bacteroidia</taxon>
        <taxon>Bacteroidales</taxon>
        <taxon>Dysgonomonadaceae</taxon>
        <taxon>Dysgonomonas</taxon>
    </lineage>
</organism>
<accession>A0A2V3PTT5</accession>
<sequence length="225" mass="26001">MKNIIEFLSQLKENNNREWFTANKSLYKEVEKEFNAFAEKLIEGIAKFDSSIKNLTAKDCTFRIYRDVRFSPNKEPYKTHMAAYICPNGKKSGLAGYYFHVEAPGANFIGGHLLATGVHNPEPKVLQSIREEILDNGDAFLKAIKHAKGFELDESSKLKKVPKDFPQDYKHAEYLKLKNYSLMKFVSDDFLMSDNLLENCLTEFRKSLEFNHILNRAAHFAFEEI</sequence>